<dbReference type="EMBL" id="CAEY01001179">
    <property type="status" value="NOT_ANNOTATED_CDS"/>
    <property type="molecule type" value="Genomic_DNA"/>
</dbReference>
<proteinExistence type="predicted"/>
<dbReference type="Proteomes" id="UP000015104">
    <property type="component" value="Unassembled WGS sequence"/>
</dbReference>
<evidence type="ECO:0000313" key="1">
    <source>
        <dbReference type="EnsemblMetazoa" id="tetur41g00500.1"/>
    </source>
</evidence>
<name>T1L4X9_TETUR</name>
<reference evidence="2" key="1">
    <citation type="submission" date="2011-08" db="EMBL/GenBank/DDBJ databases">
        <authorList>
            <person name="Rombauts S."/>
        </authorList>
    </citation>
    <scope>NUCLEOTIDE SEQUENCE</scope>
    <source>
        <strain evidence="2">London</strain>
    </source>
</reference>
<dbReference type="Gene3D" id="2.60.40.1170">
    <property type="entry name" value="Mu homology domain, subdomain B"/>
    <property type="match status" value="1"/>
</dbReference>
<reference evidence="1" key="2">
    <citation type="submission" date="2015-06" db="UniProtKB">
        <authorList>
            <consortium name="EnsemblMetazoa"/>
        </authorList>
    </citation>
    <scope>IDENTIFICATION</scope>
</reference>
<evidence type="ECO:0000313" key="2">
    <source>
        <dbReference type="Proteomes" id="UP000015104"/>
    </source>
</evidence>
<dbReference type="HOGENOM" id="CLU_3052955_0_0_1"/>
<sequence>MAKCCIVKLTEKIASYIGDSDAIDPVSKLLVWEIGSIETSKSPFVRGTINLQSG</sequence>
<accession>T1L4X9</accession>
<dbReference type="AlphaFoldDB" id="T1L4X9"/>
<organism evidence="1 2">
    <name type="scientific">Tetranychus urticae</name>
    <name type="common">Two-spotted spider mite</name>
    <dbReference type="NCBI Taxonomy" id="32264"/>
    <lineage>
        <taxon>Eukaryota</taxon>
        <taxon>Metazoa</taxon>
        <taxon>Ecdysozoa</taxon>
        <taxon>Arthropoda</taxon>
        <taxon>Chelicerata</taxon>
        <taxon>Arachnida</taxon>
        <taxon>Acari</taxon>
        <taxon>Acariformes</taxon>
        <taxon>Trombidiformes</taxon>
        <taxon>Prostigmata</taxon>
        <taxon>Eleutherengona</taxon>
        <taxon>Raphignathae</taxon>
        <taxon>Tetranychoidea</taxon>
        <taxon>Tetranychidae</taxon>
        <taxon>Tetranychus</taxon>
    </lineage>
</organism>
<dbReference type="EnsemblMetazoa" id="tetur41g00500.1">
    <property type="protein sequence ID" value="tetur41g00500.1"/>
    <property type="gene ID" value="tetur41g00500"/>
</dbReference>
<protein>
    <submittedName>
        <fullName evidence="1">Uncharacterized protein</fullName>
    </submittedName>
</protein>
<keyword evidence="2" id="KW-1185">Reference proteome</keyword>